<dbReference type="PANTHER" id="PTHR42760">
    <property type="entry name" value="SHORT-CHAIN DEHYDROGENASES/REDUCTASES FAMILY MEMBER"/>
    <property type="match status" value="1"/>
</dbReference>
<dbReference type="RefSeq" id="WP_029180781.1">
    <property type="nucleotide sequence ID" value="NZ_LT962942.1"/>
</dbReference>
<dbReference type="PRINTS" id="PR00081">
    <property type="entry name" value="GDHRDH"/>
</dbReference>
<sequence length="273" mass="27820">MTSAEGLSGKVAVVTGAGRGIGRAVCEEFLLAGACVVAGSRTAGADLADLPVADADRLYAVDVDLATPDGPGRLVGTAEHRFGRADILVNNVGGFPGGEPRFGGFRSVSDDDWMHTVEFNLLTTVRAVRAVLPLMLEHSGGSIVNVSSVNARLPAPNVVDYAAAKAALNSLSKSLSAEFAAEGIRVNTVSPGPVRTPLWTAPGGLAEQAAEAMELTDGEAAMKAMADGIGGIPLGRFAEPGEVARLVRFLAGPAAAYITGSEVVIDGGLLRTV</sequence>
<dbReference type="OrthoDB" id="8959163at2"/>
<dbReference type="InterPro" id="IPR002347">
    <property type="entry name" value="SDR_fam"/>
</dbReference>
<dbReference type="PANTHER" id="PTHR42760:SF133">
    <property type="entry name" value="3-OXOACYL-[ACYL-CARRIER-PROTEIN] REDUCTASE"/>
    <property type="match status" value="1"/>
</dbReference>
<evidence type="ECO:0000256" key="3">
    <source>
        <dbReference type="RuleBase" id="RU000363"/>
    </source>
</evidence>
<dbReference type="GO" id="GO:0047936">
    <property type="term" value="F:glucose 1-dehydrogenase [NAD(P)+] activity"/>
    <property type="evidence" value="ECO:0007669"/>
    <property type="project" value="UniProtKB-EC"/>
</dbReference>
<dbReference type="Proteomes" id="UP000235464">
    <property type="component" value="Chromosome I"/>
</dbReference>
<dbReference type="NCBIfam" id="NF005095">
    <property type="entry name" value="PRK06523.1"/>
    <property type="match status" value="1"/>
</dbReference>
<comment type="similarity">
    <text evidence="1 3">Belongs to the short-chain dehydrogenases/reductases (SDR) family.</text>
</comment>
<organism evidence="4 5">
    <name type="scientific">Streptomyces chartreusis NRRL 3882</name>
    <dbReference type="NCBI Taxonomy" id="1079985"/>
    <lineage>
        <taxon>Bacteria</taxon>
        <taxon>Bacillati</taxon>
        <taxon>Actinomycetota</taxon>
        <taxon>Actinomycetes</taxon>
        <taxon>Kitasatosporales</taxon>
        <taxon>Streptomycetaceae</taxon>
        <taxon>Streptomyces</taxon>
    </lineage>
</organism>
<name>A0A2N9B3A1_STRCX</name>
<dbReference type="EC" id="1.1.1.47" evidence="4"/>
<dbReference type="AlphaFoldDB" id="A0A2N9B3A1"/>
<protein>
    <submittedName>
        <fullName evidence="4">Glucose 1-dehydrogenase 2</fullName>
        <ecNumber evidence="4">1.1.1.47</ecNumber>
    </submittedName>
</protein>
<keyword evidence="5" id="KW-1185">Reference proteome</keyword>
<keyword evidence="2 4" id="KW-0560">Oxidoreductase</keyword>
<evidence type="ECO:0000313" key="5">
    <source>
        <dbReference type="Proteomes" id="UP000235464"/>
    </source>
</evidence>
<dbReference type="Pfam" id="PF00106">
    <property type="entry name" value="adh_short"/>
    <property type="match status" value="1"/>
</dbReference>
<dbReference type="SUPFAM" id="SSF51735">
    <property type="entry name" value="NAD(P)-binding Rossmann-fold domains"/>
    <property type="match status" value="1"/>
</dbReference>
<dbReference type="InterPro" id="IPR020904">
    <property type="entry name" value="Sc_DH/Rdtase_CS"/>
</dbReference>
<dbReference type="EMBL" id="LT963352">
    <property type="protein sequence ID" value="SOR77824.1"/>
    <property type="molecule type" value="Genomic_DNA"/>
</dbReference>
<accession>A0A2N9B3A1</accession>
<dbReference type="Gene3D" id="3.40.50.720">
    <property type="entry name" value="NAD(P)-binding Rossmann-like Domain"/>
    <property type="match status" value="1"/>
</dbReference>
<dbReference type="FunFam" id="3.40.50.720:FF:000084">
    <property type="entry name" value="Short-chain dehydrogenase reductase"/>
    <property type="match status" value="1"/>
</dbReference>
<reference evidence="5" key="1">
    <citation type="submission" date="2017-11" db="EMBL/GenBank/DDBJ databases">
        <authorList>
            <person name="Wibberg D."/>
        </authorList>
    </citation>
    <scope>NUCLEOTIDE SEQUENCE [LARGE SCALE GENOMIC DNA]</scope>
</reference>
<evidence type="ECO:0000313" key="4">
    <source>
        <dbReference type="EMBL" id="SOR77824.1"/>
    </source>
</evidence>
<dbReference type="PROSITE" id="PS00061">
    <property type="entry name" value="ADH_SHORT"/>
    <property type="match status" value="1"/>
</dbReference>
<proteinExistence type="inferred from homology"/>
<evidence type="ECO:0000256" key="2">
    <source>
        <dbReference type="ARBA" id="ARBA00023002"/>
    </source>
</evidence>
<evidence type="ECO:0000256" key="1">
    <source>
        <dbReference type="ARBA" id="ARBA00006484"/>
    </source>
</evidence>
<dbReference type="InterPro" id="IPR036291">
    <property type="entry name" value="NAD(P)-bd_dom_sf"/>
</dbReference>
<dbReference type="PRINTS" id="PR00080">
    <property type="entry name" value="SDRFAMILY"/>
</dbReference>
<dbReference type="CDD" id="cd05233">
    <property type="entry name" value="SDR_c"/>
    <property type="match status" value="1"/>
</dbReference>
<gene>
    <name evidence="4" type="primary">ycdF_1</name>
    <name evidence="4" type="ORF">SCNRRL3882_1293</name>
</gene>